<protein>
    <submittedName>
        <fullName evidence="2">Uncharacterized protein</fullName>
    </submittedName>
</protein>
<organism evidence="2 3">
    <name type="scientific">Kipferlia bialata</name>
    <dbReference type="NCBI Taxonomy" id="797122"/>
    <lineage>
        <taxon>Eukaryota</taxon>
        <taxon>Metamonada</taxon>
        <taxon>Carpediemonas-like organisms</taxon>
        <taxon>Kipferlia</taxon>
    </lineage>
</organism>
<evidence type="ECO:0000256" key="1">
    <source>
        <dbReference type="SAM" id="MobiDB-lite"/>
    </source>
</evidence>
<proteinExistence type="predicted"/>
<feature type="non-terminal residue" evidence="2">
    <location>
        <position position="1"/>
    </location>
</feature>
<keyword evidence="3" id="KW-1185">Reference proteome</keyword>
<dbReference type="AlphaFoldDB" id="A0A9K3GLN5"/>
<comment type="caution">
    <text evidence="2">The sequence shown here is derived from an EMBL/GenBank/DDBJ whole genome shotgun (WGS) entry which is preliminary data.</text>
</comment>
<name>A0A9K3GLN5_9EUKA</name>
<dbReference type="EMBL" id="BDIP01002852">
    <property type="protein sequence ID" value="GIQ86921.1"/>
    <property type="molecule type" value="Genomic_DNA"/>
</dbReference>
<feature type="region of interest" description="Disordered" evidence="1">
    <location>
        <begin position="1"/>
        <end position="27"/>
    </location>
</feature>
<reference evidence="2 3" key="1">
    <citation type="journal article" date="2018" name="PLoS ONE">
        <title>The draft genome of Kipferlia bialata reveals reductive genome evolution in fornicate parasites.</title>
        <authorList>
            <person name="Tanifuji G."/>
            <person name="Takabayashi S."/>
            <person name="Kume K."/>
            <person name="Takagi M."/>
            <person name="Nakayama T."/>
            <person name="Kamikawa R."/>
            <person name="Inagaki Y."/>
            <person name="Hashimoto T."/>
        </authorList>
    </citation>
    <scope>NUCLEOTIDE SEQUENCE [LARGE SCALE GENOMIC DNA]</scope>
    <source>
        <strain evidence="2">NY0173</strain>
    </source>
</reference>
<evidence type="ECO:0000313" key="3">
    <source>
        <dbReference type="Proteomes" id="UP000265618"/>
    </source>
</evidence>
<sequence>MYSCVKPKVKEETKAAKPAPVKTTSQTENISAKFRPLVPTPMSPALKAQLDRLMVGRAMQSSTPVPGTTIVISSDQHSIKPVTPAMTNKIPQIFFVFHADKWRTDEGVTSAVSALDSVNAIVLYRVGKIKSLLPILGPILTSIAKGIVGGAQKRGVAPQASLTIPVCLHDWVQNIETAPVAAVVQKFLVPPPVAKAKPPSPSPARQAPPSTLPISKPPASLPIGGGVSSGPPPSLPIQRVSASLTQSAPAALAQPPSPKVPVLTIPQANRASALCHNLGAPMSAALAHSLDSYLWKGNPYRGTGQDGMTLLLTFGRDAVPRGCPQVGVDPLDSTSFGVFLIRASKSRDPYRTMQAQLKKYLARVVVNAVVLYKTPRLTEFKGISAGTPPCTNLQRLVRGCLEGCAVGKTGVTGVPSLPFLFHDTMRGKENEIKVDSFRSIVTSEKRLILQSRGLSTASVPTPVPTAIPSTVTAPISVPQTVTPVPTAVPTAVPVTIPAMPTPVPRIQKVRALYTPPRLVPTPFTYTGGALTVPVLGPLVSRHICGVGYAPPEGTSYHPTPSTVSVILHGMAHTPLRGLQTHLTQLGLQCVDAE</sequence>
<feature type="region of interest" description="Disordered" evidence="1">
    <location>
        <begin position="194"/>
        <end position="238"/>
    </location>
</feature>
<dbReference type="Proteomes" id="UP000265618">
    <property type="component" value="Unassembled WGS sequence"/>
</dbReference>
<gene>
    <name evidence="2" type="ORF">KIPB_008861</name>
</gene>
<accession>A0A9K3GLN5</accession>
<evidence type="ECO:0000313" key="2">
    <source>
        <dbReference type="EMBL" id="GIQ86921.1"/>
    </source>
</evidence>